<dbReference type="EMBL" id="GL377575">
    <property type="protein sequence ID" value="EFJ30837.1"/>
    <property type="molecule type" value="Genomic_DNA"/>
</dbReference>
<dbReference type="PANTHER" id="PTHR37394:SF1">
    <property type="entry name" value="PROTEIN PARTING DANCERS"/>
    <property type="match status" value="1"/>
</dbReference>
<name>D8RBR8_SELML</name>
<dbReference type="FunCoup" id="D8RBR8">
    <property type="interactions" value="551"/>
</dbReference>
<reference evidence="1 2" key="1">
    <citation type="journal article" date="2011" name="Science">
        <title>The Selaginella genome identifies genetic changes associated with the evolution of vascular plants.</title>
        <authorList>
            <person name="Banks J.A."/>
            <person name="Nishiyama T."/>
            <person name="Hasebe M."/>
            <person name="Bowman J.L."/>
            <person name="Gribskov M."/>
            <person name="dePamphilis C."/>
            <person name="Albert V.A."/>
            <person name="Aono N."/>
            <person name="Aoyama T."/>
            <person name="Ambrose B.A."/>
            <person name="Ashton N.W."/>
            <person name="Axtell M.J."/>
            <person name="Barker E."/>
            <person name="Barker M.S."/>
            <person name="Bennetzen J.L."/>
            <person name="Bonawitz N.D."/>
            <person name="Chapple C."/>
            <person name="Cheng C."/>
            <person name="Correa L.G."/>
            <person name="Dacre M."/>
            <person name="DeBarry J."/>
            <person name="Dreyer I."/>
            <person name="Elias M."/>
            <person name="Engstrom E.M."/>
            <person name="Estelle M."/>
            <person name="Feng L."/>
            <person name="Finet C."/>
            <person name="Floyd S.K."/>
            <person name="Frommer W.B."/>
            <person name="Fujita T."/>
            <person name="Gramzow L."/>
            <person name="Gutensohn M."/>
            <person name="Harholt J."/>
            <person name="Hattori M."/>
            <person name="Heyl A."/>
            <person name="Hirai T."/>
            <person name="Hiwatashi Y."/>
            <person name="Ishikawa M."/>
            <person name="Iwata M."/>
            <person name="Karol K.G."/>
            <person name="Koehler B."/>
            <person name="Kolukisaoglu U."/>
            <person name="Kubo M."/>
            <person name="Kurata T."/>
            <person name="Lalonde S."/>
            <person name="Li K."/>
            <person name="Li Y."/>
            <person name="Litt A."/>
            <person name="Lyons E."/>
            <person name="Manning G."/>
            <person name="Maruyama T."/>
            <person name="Michael T.P."/>
            <person name="Mikami K."/>
            <person name="Miyazaki S."/>
            <person name="Morinaga S."/>
            <person name="Murata T."/>
            <person name="Mueller-Roeber B."/>
            <person name="Nelson D.R."/>
            <person name="Obara M."/>
            <person name="Oguri Y."/>
            <person name="Olmstead R.G."/>
            <person name="Onodera N."/>
            <person name="Petersen B.L."/>
            <person name="Pils B."/>
            <person name="Prigge M."/>
            <person name="Rensing S.A."/>
            <person name="Riano-Pachon D.M."/>
            <person name="Roberts A.W."/>
            <person name="Sato Y."/>
            <person name="Scheller H.V."/>
            <person name="Schulz B."/>
            <person name="Schulz C."/>
            <person name="Shakirov E.V."/>
            <person name="Shibagaki N."/>
            <person name="Shinohara N."/>
            <person name="Shippen D.E."/>
            <person name="Soerensen I."/>
            <person name="Sotooka R."/>
            <person name="Sugimoto N."/>
            <person name="Sugita M."/>
            <person name="Sumikawa N."/>
            <person name="Tanurdzic M."/>
            <person name="Theissen G."/>
            <person name="Ulvskov P."/>
            <person name="Wakazuki S."/>
            <person name="Weng J.K."/>
            <person name="Willats W.W."/>
            <person name="Wipf D."/>
            <person name="Wolf P.G."/>
            <person name="Yang L."/>
            <person name="Zimmer A.D."/>
            <person name="Zhu Q."/>
            <person name="Mitros T."/>
            <person name="Hellsten U."/>
            <person name="Loque D."/>
            <person name="Otillar R."/>
            <person name="Salamov A."/>
            <person name="Schmutz J."/>
            <person name="Shapiro H."/>
            <person name="Lindquist E."/>
            <person name="Lucas S."/>
            <person name="Rokhsar D."/>
            <person name="Grigoriev I.V."/>
        </authorList>
    </citation>
    <scope>NUCLEOTIDE SEQUENCE [LARGE SCALE GENOMIC DNA]</scope>
</reference>
<evidence type="ECO:0000313" key="1">
    <source>
        <dbReference type="EMBL" id="EFJ30837.1"/>
    </source>
</evidence>
<dbReference type="InParanoid" id="D8RBR8"/>
<accession>D8RBR8</accession>
<dbReference type="HOGENOM" id="CLU_720410_0_0_1"/>
<dbReference type="GO" id="GO:0000712">
    <property type="term" value="P:resolution of meiotic recombination intermediates"/>
    <property type="evidence" value="ECO:0007669"/>
    <property type="project" value="InterPro"/>
</dbReference>
<sequence length="384" mass="42727">MAGVCICSELWRQSHPQDAVSTLSALLQAASYRLRFSAIAPDFILSNAGVSIAFVVVDDVHKELACEAERILKMRGTFQNSYVIVTLSSESDYSVFSEFYFSLGFDGDKPAFIPVPSKHMALEKMIRIAFVHAECKRQGITGMVDLERKQFVQSEDARMACVSSIPKLELHDAHSGVGSLEAISRSSRESIMETTDLSVDSAESVMKLFNDRVFFDLGMAGALWISSGAWAMKRERWFLMVGEGRRAFPGWAPGTGRQAKLAGLRSSPCWWTKEPTSSSRSSLSAGDYERIKDKPIPHGVTYFMEKLGNNDARLMSLEVEASAWKEVPLPKRYESCFGTEREIDMDHSFDDFRGLVCGGGRITLLVGNGLYQLEESLCWIMPMG</sequence>
<dbReference type="Proteomes" id="UP000001514">
    <property type="component" value="Unassembled WGS sequence"/>
</dbReference>
<dbReference type="eggNOG" id="ENOG502QRWT">
    <property type="taxonomic scope" value="Eukaryota"/>
</dbReference>
<protein>
    <submittedName>
        <fullName evidence="1">Uncharacterized protein</fullName>
    </submittedName>
</protein>
<dbReference type="InterPro" id="IPR039172">
    <property type="entry name" value="PTD"/>
</dbReference>
<proteinExistence type="predicted"/>
<dbReference type="Gramene" id="EFJ30837">
    <property type="protein sequence ID" value="EFJ30837"/>
    <property type="gene ID" value="SELMODRAFT_440438"/>
</dbReference>
<evidence type="ECO:0000313" key="2">
    <source>
        <dbReference type="Proteomes" id="UP000001514"/>
    </source>
</evidence>
<keyword evidence="2" id="KW-1185">Reference proteome</keyword>
<dbReference type="KEGG" id="smo:SELMODRAFT_440438"/>
<gene>
    <name evidence="1" type="ORF">SELMODRAFT_440438</name>
</gene>
<organism evidence="2">
    <name type="scientific">Selaginella moellendorffii</name>
    <name type="common">Spikemoss</name>
    <dbReference type="NCBI Taxonomy" id="88036"/>
    <lineage>
        <taxon>Eukaryota</taxon>
        <taxon>Viridiplantae</taxon>
        <taxon>Streptophyta</taxon>
        <taxon>Embryophyta</taxon>
        <taxon>Tracheophyta</taxon>
        <taxon>Lycopodiopsida</taxon>
        <taxon>Selaginellales</taxon>
        <taxon>Selaginellaceae</taxon>
        <taxon>Selaginella</taxon>
    </lineage>
</organism>
<dbReference type="AlphaFoldDB" id="D8RBR8"/>
<dbReference type="PANTHER" id="PTHR37394">
    <property type="entry name" value="PROTEIN PARTING DANCERS"/>
    <property type="match status" value="1"/>
</dbReference>